<dbReference type="PROSITE" id="PS00910">
    <property type="entry name" value="UPF0029"/>
    <property type="match status" value="1"/>
</dbReference>
<dbReference type="InterPro" id="IPR020568">
    <property type="entry name" value="Ribosomal_Su5_D2-typ_SF"/>
</dbReference>
<dbReference type="InterPro" id="IPR001498">
    <property type="entry name" value="Impact_N"/>
</dbReference>
<dbReference type="InterPro" id="IPR006575">
    <property type="entry name" value="RWD_dom"/>
</dbReference>
<sequence>MPSGNGSHVDDGISATNVALTDEFEALNSIYGPDTVVLRAATGPSITGILRLPGSEISLLISFPVDYPDVPPEVLKTQSTGDSGRKGEGEVAVHIVRDVLARVWTEGQVCLFDLAEEAGPLLSQRQNEGEHGELATTQAVEQDTTDTNRSAASSSHTHASIHHHDHALPADHGYDPPNTMDIPSNAAIASSSDAPPPNWTLSDPLTVNKSTFVARACPVRSLDEAQSSISHLLSSNKKVASATHNISAWRIQSANSQTGAVITVQDSDDDGETAAGGRLLHLMQLMDVWNCMVVVTRWYGGVKLGPDRFRLINQVARESLVKGGFARDHGEVKDKDKETGKTKGGSKGKGKK</sequence>
<dbReference type="SMART" id="SM00591">
    <property type="entry name" value="RWD"/>
    <property type="match status" value="1"/>
</dbReference>
<feature type="compositionally biased region" description="Low complexity" evidence="7">
    <location>
        <begin position="181"/>
        <end position="193"/>
    </location>
</feature>
<evidence type="ECO:0000256" key="7">
    <source>
        <dbReference type="SAM" id="MobiDB-lite"/>
    </source>
</evidence>
<comment type="caution">
    <text evidence="9">The sequence shown here is derived from an EMBL/GenBank/DDBJ whole genome shotgun (WGS) entry which is preliminary data.</text>
</comment>
<dbReference type="Gene3D" id="3.30.230.30">
    <property type="entry name" value="Impact, N-terminal domain"/>
    <property type="match status" value="1"/>
</dbReference>
<dbReference type="Gene3D" id="3.10.110.10">
    <property type="entry name" value="Ubiquitin Conjugating Enzyme"/>
    <property type="match status" value="1"/>
</dbReference>
<evidence type="ECO:0000256" key="6">
    <source>
        <dbReference type="ARBA" id="ARBA00023016"/>
    </source>
</evidence>
<keyword evidence="5" id="KW-0810">Translation regulation</keyword>
<evidence type="ECO:0000256" key="4">
    <source>
        <dbReference type="ARBA" id="ARBA00022491"/>
    </source>
</evidence>
<evidence type="ECO:0000256" key="1">
    <source>
        <dbReference type="ARBA" id="ARBA00004496"/>
    </source>
</evidence>
<dbReference type="GO" id="GO:0140469">
    <property type="term" value="P:GCN2-mediated signaling"/>
    <property type="evidence" value="ECO:0007669"/>
    <property type="project" value="TreeGrafter"/>
</dbReference>
<dbReference type="InterPro" id="IPR016135">
    <property type="entry name" value="UBQ-conjugating_enzyme/RWD"/>
</dbReference>
<dbReference type="InterPro" id="IPR020569">
    <property type="entry name" value="UPF0029_Impact_CS"/>
</dbReference>
<evidence type="ECO:0000313" key="10">
    <source>
        <dbReference type="Proteomes" id="UP000019471"/>
    </source>
</evidence>
<dbReference type="SUPFAM" id="SSF54495">
    <property type="entry name" value="UBC-like"/>
    <property type="match status" value="1"/>
</dbReference>
<evidence type="ECO:0000259" key="8">
    <source>
        <dbReference type="PROSITE" id="PS50908"/>
    </source>
</evidence>
<gene>
    <name evidence="9" type="ORF">A1O5_07007</name>
</gene>
<evidence type="ECO:0000313" key="9">
    <source>
        <dbReference type="EMBL" id="EXJ69934.1"/>
    </source>
</evidence>
<evidence type="ECO:0000256" key="2">
    <source>
        <dbReference type="ARBA" id="ARBA00007665"/>
    </source>
</evidence>
<feature type="compositionally biased region" description="Basic and acidic residues" evidence="7">
    <location>
        <begin position="326"/>
        <end position="341"/>
    </location>
</feature>
<dbReference type="OrthoDB" id="69641at2759"/>
<keyword evidence="10" id="KW-1185">Reference proteome</keyword>
<dbReference type="STRING" id="1182543.W9XHV6"/>
<comment type="similarity">
    <text evidence="2">Belongs to the IMPACT family.</text>
</comment>
<protein>
    <recommendedName>
        <fullName evidence="8">RWD domain-containing protein</fullName>
    </recommendedName>
</protein>
<dbReference type="PROSITE" id="PS50908">
    <property type="entry name" value="RWD"/>
    <property type="match status" value="1"/>
</dbReference>
<dbReference type="eggNOG" id="KOG3299">
    <property type="taxonomic scope" value="Eukaryota"/>
</dbReference>
<dbReference type="PANTHER" id="PTHR16301:SF25">
    <property type="entry name" value="PROTEIN IMPACT"/>
    <property type="match status" value="1"/>
</dbReference>
<keyword evidence="6" id="KW-0346">Stress response</keyword>
<name>W9XHV6_9EURO</name>
<dbReference type="Proteomes" id="UP000019471">
    <property type="component" value="Unassembled WGS sequence"/>
</dbReference>
<dbReference type="InterPro" id="IPR023582">
    <property type="entry name" value="Impact"/>
</dbReference>
<dbReference type="RefSeq" id="XP_007745786.1">
    <property type="nucleotide sequence ID" value="XM_007747596.1"/>
</dbReference>
<keyword evidence="3" id="KW-0963">Cytoplasm</keyword>
<keyword evidence="4" id="KW-0678">Repressor</keyword>
<dbReference type="EMBL" id="AMGX01000010">
    <property type="protein sequence ID" value="EXJ69934.1"/>
    <property type="molecule type" value="Genomic_DNA"/>
</dbReference>
<feature type="compositionally biased region" description="Polar residues" evidence="7">
    <location>
        <begin position="138"/>
        <end position="149"/>
    </location>
</feature>
<dbReference type="GO" id="GO:0006446">
    <property type="term" value="P:regulation of translational initiation"/>
    <property type="evidence" value="ECO:0007669"/>
    <property type="project" value="TreeGrafter"/>
</dbReference>
<dbReference type="PANTHER" id="PTHR16301">
    <property type="entry name" value="IMPACT-RELATED"/>
    <property type="match status" value="1"/>
</dbReference>
<feature type="domain" description="RWD" evidence="8">
    <location>
        <begin position="22"/>
        <end position="125"/>
    </location>
</feature>
<dbReference type="SUPFAM" id="SSF54211">
    <property type="entry name" value="Ribosomal protein S5 domain 2-like"/>
    <property type="match status" value="1"/>
</dbReference>
<reference evidence="9 10" key="1">
    <citation type="submission" date="2013-03" db="EMBL/GenBank/DDBJ databases">
        <title>The Genome Sequence of Cladophialophora psammophila CBS 110553.</title>
        <authorList>
            <consortium name="The Broad Institute Genomics Platform"/>
            <person name="Cuomo C."/>
            <person name="de Hoog S."/>
            <person name="Gorbushina A."/>
            <person name="Walker B."/>
            <person name="Young S.K."/>
            <person name="Zeng Q."/>
            <person name="Gargeya S."/>
            <person name="Fitzgerald M."/>
            <person name="Haas B."/>
            <person name="Abouelleil A."/>
            <person name="Allen A.W."/>
            <person name="Alvarado L."/>
            <person name="Arachchi H.M."/>
            <person name="Berlin A.M."/>
            <person name="Chapman S.B."/>
            <person name="Gainer-Dewar J."/>
            <person name="Goldberg J."/>
            <person name="Griggs A."/>
            <person name="Gujja S."/>
            <person name="Hansen M."/>
            <person name="Howarth C."/>
            <person name="Imamovic A."/>
            <person name="Ireland A."/>
            <person name="Larimer J."/>
            <person name="McCowan C."/>
            <person name="Murphy C."/>
            <person name="Pearson M."/>
            <person name="Poon T.W."/>
            <person name="Priest M."/>
            <person name="Roberts A."/>
            <person name="Saif S."/>
            <person name="Shea T."/>
            <person name="Sisk P."/>
            <person name="Sykes S."/>
            <person name="Wortman J."/>
            <person name="Nusbaum C."/>
            <person name="Birren B."/>
        </authorList>
    </citation>
    <scope>NUCLEOTIDE SEQUENCE [LARGE SCALE GENOMIC DNA]</scope>
    <source>
        <strain evidence="9 10">CBS 110553</strain>
    </source>
</reference>
<organism evidence="9 10">
    <name type="scientific">Cladophialophora psammophila CBS 110553</name>
    <dbReference type="NCBI Taxonomy" id="1182543"/>
    <lineage>
        <taxon>Eukaryota</taxon>
        <taxon>Fungi</taxon>
        <taxon>Dikarya</taxon>
        <taxon>Ascomycota</taxon>
        <taxon>Pezizomycotina</taxon>
        <taxon>Eurotiomycetes</taxon>
        <taxon>Chaetothyriomycetidae</taxon>
        <taxon>Chaetothyriales</taxon>
        <taxon>Herpotrichiellaceae</taxon>
        <taxon>Cladophialophora</taxon>
    </lineage>
</organism>
<comment type="subcellular location">
    <subcellularLocation>
        <location evidence="1">Cytoplasm</location>
    </subcellularLocation>
</comment>
<dbReference type="GO" id="GO:0005737">
    <property type="term" value="C:cytoplasm"/>
    <property type="evidence" value="ECO:0007669"/>
    <property type="project" value="UniProtKB-SubCell"/>
</dbReference>
<dbReference type="CDD" id="cd23822">
    <property type="entry name" value="RWD_ScYIH1-like"/>
    <property type="match status" value="1"/>
</dbReference>
<feature type="region of interest" description="Disordered" evidence="7">
    <location>
        <begin position="138"/>
        <end position="202"/>
    </location>
</feature>
<dbReference type="InterPro" id="IPR036956">
    <property type="entry name" value="Impact_N_sf"/>
</dbReference>
<accession>W9XHV6</accession>
<evidence type="ECO:0000256" key="5">
    <source>
        <dbReference type="ARBA" id="ARBA00022845"/>
    </source>
</evidence>
<dbReference type="Pfam" id="PF05773">
    <property type="entry name" value="RWD"/>
    <property type="match status" value="1"/>
</dbReference>
<dbReference type="HOGENOM" id="CLU_045276_0_1_1"/>
<dbReference type="GeneID" id="19191713"/>
<feature type="region of interest" description="Disordered" evidence="7">
    <location>
        <begin position="326"/>
        <end position="352"/>
    </location>
</feature>
<dbReference type="Pfam" id="PF01205">
    <property type="entry name" value="Impact_N"/>
    <property type="match status" value="1"/>
</dbReference>
<proteinExistence type="inferred from homology"/>
<evidence type="ECO:0000256" key="3">
    <source>
        <dbReference type="ARBA" id="ARBA00022490"/>
    </source>
</evidence>
<dbReference type="AlphaFoldDB" id="W9XHV6"/>